<feature type="region of interest" description="Disordered" evidence="7">
    <location>
        <begin position="886"/>
        <end position="912"/>
    </location>
</feature>
<dbReference type="SMART" id="SM01294">
    <property type="entry name" value="PKS_PP_betabranch"/>
    <property type="match status" value="2"/>
</dbReference>
<feature type="region of interest" description="C-terminal hotdog fold" evidence="6">
    <location>
        <begin position="2066"/>
        <end position="2244"/>
    </location>
</feature>
<dbReference type="Pfam" id="PF14765">
    <property type="entry name" value="PS-DH"/>
    <property type="match status" value="1"/>
</dbReference>
<evidence type="ECO:0000313" key="12">
    <source>
        <dbReference type="Proteomes" id="UP001180845"/>
    </source>
</evidence>
<keyword evidence="2" id="KW-0597">Phosphoprotein</keyword>
<dbReference type="InterPro" id="IPR006162">
    <property type="entry name" value="Ppantetheine_attach_site"/>
</dbReference>
<dbReference type="InterPro" id="IPR049900">
    <property type="entry name" value="PKS_mFAS_DH"/>
</dbReference>
<dbReference type="InterPro" id="IPR032821">
    <property type="entry name" value="PKS_assoc"/>
</dbReference>
<dbReference type="InterPro" id="IPR057326">
    <property type="entry name" value="KR_dom"/>
</dbReference>
<dbReference type="SMART" id="SM00823">
    <property type="entry name" value="PKS_PP"/>
    <property type="match status" value="2"/>
</dbReference>
<evidence type="ECO:0000256" key="1">
    <source>
        <dbReference type="ARBA" id="ARBA00022450"/>
    </source>
</evidence>
<dbReference type="Pfam" id="PF21089">
    <property type="entry name" value="PKS_DH_N"/>
    <property type="match status" value="1"/>
</dbReference>
<feature type="domain" description="PKS/mFAS DH" evidence="10">
    <location>
        <begin position="1924"/>
        <end position="2244"/>
    </location>
</feature>
<evidence type="ECO:0000256" key="5">
    <source>
        <dbReference type="ARBA" id="ARBA00023315"/>
    </source>
</evidence>
<dbReference type="InterPro" id="IPR016035">
    <property type="entry name" value="Acyl_Trfase/lysoPLipase"/>
</dbReference>
<dbReference type="Pfam" id="PF00550">
    <property type="entry name" value="PP-binding"/>
    <property type="match status" value="2"/>
</dbReference>
<feature type="region of interest" description="N-terminal hotdog fold" evidence="6">
    <location>
        <begin position="1924"/>
        <end position="2051"/>
    </location>
</feature>
<dbReference type="SUPFAM" id="SSF55048">
    <property type="entry name" value="Probable ACP-binding domain of malonyl-CoA ACP transacylase"/>
    <property type="match status" value="2"/>
</dbReference>
<dbReference type="GO" id="GO:0006633">
    <property type="term" value="P:fatty acid biosynthetic process"/>
    <property type="evidence" value="ECO:0007669"/>
    <property type="project" value="InterPro"/>
</dbReference>
<comment type="caution">
    <text evidence="11">The sequence shown here is derived from an EMBL/GenBank/DDBJ whole genome shotgun (WGS) entry which is preliminary data.</text>
</comment>
<dbReference type="CDD" id="cd08956">
    <property type="entry name" value="KR_3_FAS_SDR_x"/>
    <property type="match status" value="1"/>
</dbReference>
<dbReference type="FunFam" id="3.40.366.10:FF:000002">
    <property type="entry name" value="Probable polyketide synthase 2"/>
    <property type="match status" value="2"/>
</dbReference>
<dbReference type="Pfam" id="PF02801">
    <property type="entry name" value="Ketoacyl-synt_C"/>
    <property type="match status" value="2"/>
</dbReference>
<dbReference type="InterPro" id="IPR016036">
    <property type="entry name" value="Malonyl_transacylase_ACP-bd"/>
</dbReference>
<feature type="domain" description="Carrier" evidence="8">
    <location>
        <begin position="929"/>
        <end position="1004"/>
    </location>
</feature>
<dbReference type="SMART" id="SM00827">
    <property type="entry name" value="PKS_AT"/>
    <property type="match status" value="2"/>
</dbReference>
<dbReference type="Gene3D" id="3.40.50.720">
    <property type="entry name" value="NAD(P)-binding Rossmann-like Domain"/>
    <property type="match status" value="1"/>
</dbReference>
<dbReference type="InterPro" id="IPR020807">
    <property type="entry name" value="PKS_DH"/>
</dbReference>
<feature type="domain" description="Ketosynthase family 3 (KS3)" evidence="9">
    <location>
        <begin position="10"/>
        <end position="424"/>
    </location>
</feature>
<feature type="domain" description="Carrier" evidence="8">
    <location>
        <begin position="2673"/>
        <end position="2748"/>
    </location>
</feature>
<dbReference type="PROSITE" id="PS00606">
    <property type="entry name" value="KS3_1"/>
    <property type="match status" value="1"/>
</dbReference>
<dbReference type="SUPFAM" id="SSF53901">
    <property type="entry name" value="Thiolase-like"/>
    <property type="match status" value="2"/>
</dbReference>
<dbReference type="InterPro" id="IPR036291">
    <property type="entry name" value="NAD(P)-bd_dom_sf"/>
</dbReference>
<dbReference type="InterPro" id="IPR049552">
    <property type="entry name" value="PKS_DH_N"/>
</dbReference>
<dbReference type="PROSITE" id="PS00012">
    <property type="entry name" value="PHOSPHOPANTETHEINE"/>
    <property type="match status" value="2"/>
</dbReference>
<keyword evidence="4" id="KW-0511">Multifunctional enzyme</keyword>
<dbReference type="Gene3D" id="3.40.366.10">
    <property type="entry name" value="Malonyl-Coenzyme A Acyl Carrier Protein, domain 2"/>
    <property type="match status" value="2"/>
</dbReference>
<feature type="domain" description="Ketosynthase family 3 (KS3)" evidence="9">
    <location>
        <begin position="1022"/>
        <end position="1446"/>
    </location>
</feature>
<evidence type="ECO:0000313" key="11">
    <source>
        <dbReference type="EMBL" id="MDR7303664.1"/>
    </source>
</evidence>
<dbReference type="Pfam" id="PF00698">
    <property type="entry name" value="Acyl_transf_1"/>
    <property type="match status" value="2"/>
</dbReference>
<reference evidence="11" key="1">
    <citation type="submission" date="2023-07" db="EMBL/GenBank/DDBJ databases">
        <title>Sequencing the genomes of 1000 actinobacteria strains.</title>
        <authorList>
            <person name="Klenk H.-P."/>
        </authorList>
    </citation>
    <scope>NUCLEOTIDE SEQUENCE</scope>
    <source>
        <strain evidence="11">DSM 45977</strain>
    </source>
</reference>
<dbReference type="Gene3D" id="1.10.1200.10">
    <property type="entry name" value="ACP-like"/>
    <property type="match status" value="2"/>
</dbReference>
<evidence type="ECO:0000256" key="2">
    <source>
        <dbReference type="ARBA" id="ARBA00022553"/>
    </source>
</evidence>
<dbReference type="InterPro" id="IPR013968">
    <property type="entry name" value="PKS_KR"/>
</dbReference>
<dbReference type="Gene3D" id="3.40.47.10">
    <property type="match status" value="2"/>
</dbReference>
<keyword evidence="1" id="KW-0596">Phosphopantetheine</keyword>
<evidence type="ECO:0000259" key="8">
    <source>
        <dbReference type="PROSITE" id="PS50075"/>
    </source>
</evidence>
<dbReference type="SUPFAM" id="SSF52151">
    <property type="entry name" value="FabD/lysophospholipase-like"/>
    <property type="match status" value="2"/>
</dbReference>
<dbReference type="Pfam" id="PF08659">
    <property type="entry name" value="KR"/>
    <property type="match status" value="1"/>
</dbReference>
<dbReference type="InterPro" id="IPR020841">
    <property type="entry name" value="PKS_Beta-ketoAc_synthase_dom"/>
</dbReference>
<dbReference type="SMART" id="SM00822">
    <property type="entry name" value="PKS_KR"/>
    <property type="match status" value="1"/>
</dbReference>
<evidence type="ECO:0000256" key="7">
    <source>
        <dbReference type="SAM" id="MobiDB-lite"/>
    </source>
</evidence>
<dbReference type="InterPro" id="IPR036736">
    <property type="entry name" value="ACP-like_sf"/>
</dbReference>
<dbReference type="PROSITE" id="PS52004">
    <property type="entry name" value="KS3_2"/>
    <property type="match status" value="2"/>
</dbReference>
<dbReference type="InterPro" id="IPR042104">
    <property type="entry name" value="PKS_dehydratase_sf"/>
</dbReference>
<dbReference type="RefSeq" id="WP_310276126.1">
    <property type="nucleotide sequence ID" value="NZ_JAVDXW010000001.1"/>
</dbReference>
<dbReference type="PROSITE" id="PS50075">
    <property type="entry name" value="CARRIER"/>
    <property type="match status" value="2"/>
</dbReference>
<dbReference type="PROSITE" id="PS52019">
    <property type="entry name" value="PKS_MFAS_DH"/>
    <property type="match status" value="1"/>
</dbReference>
<dbReference type="Proteomes" id="UP001180845">
    <property type="component" value="Unassembled WGS sequence"/>
</dbReference>
<dbReference type="FunFam" id="1.10.1200.10:FF:000007">
    <property type="entry name" value="Probable polyketide synthase pks17"/>
    <property type="match status" value="1"/>
</dbReference>
<dbReference type="InterPro" id="IPR014043">
    <property type="entry name" value="Acyl_transferase_dom"/>
</dbReference>
<dbReference type="Gene3D" id="3.10.129.110">
    <property type="entry name" value="Polyketide synthase dehydratase"/>
    <property type="match status" value="1"/>
</dbReference>
<name>A0AAE3ZHF1_9ACTN</name>
<dbReference type="SUPFAM" id="SSF51735">
    <property type="entry name" value="NAD(P)-binding Rossmann-fold domains"/>
    <property type="match status" value="2"/>
</dbReference>
<evidence type="ECO:0000259" key="9">
    <source>
        <dbReference type="PROSITE" id="PS52004"/>
    </source>
</evidence>
<dbReference type="PANTHER" id="PTHR43775">
    <property type="entry name" value="FATTY ACID SYNTHASE"/>
    <property type="match status" value="1"/>
</dbReference>
<dbReference type="Pfam" id="PF22621">
    <property type="entry name" value="CurL-like_PKS_C"/>
    <property type="match status" value="1"/>
</dbReference>
<dbReference type="InterPro" id="IPR050091">
    <property type="entry name" value="PKS_NRPS_Biosynth_Enz"/>
</dbReference>
<gene>
    <name evidence="11" type="ORF">JOF55_003845</name>
</gene>
<proteinExistence type="predicted"/>
<dbReference type="Pfam" id="PF22953">
    <property type="entry name" value="SpnB_Rossmann"/>
    <property type="match status" value="1"/>
</dbReference>
<feature type="active site" description="Proton donor; for dehydratase activity" evidence="6">
    <location>
        <position position="2125"/>
    </location>
</feature>
<accession>A0AAE3ZHF1</accession>
<organism evidence="11 12">
    <name type="scientific">Haloactinomyces albus</name>
    <dbReference type="NCBI Taxonomy" id="1352928"/>
    <lineage>
        <taxon>Bacteria</taxon>
        <taxon>Bacillati</taxon>
        <taxon>Actinomycetota</taxon>
        <taxon>Actinomycetes</taxon>
        <taxon>Actinopolysporales</taxon>
        <taxon>Actinopolysporaceae</taxon>
        <taxon>Haloactinomyces</taxon>
    </lineage>
</organism>
<dbReference type="SUPFAM" id="SSF47336">
    <property type="entry name" value="ACP-like"/>
    <property type="match status" value="2"/>
</dbReference>
<dbReference type="GO" id="GO:0004312">
    <property type="term" value="F:fatty acid synthase activity"/>
    <property type="evidence" value="ECO:0007669"/>
    <property type="project" value="TreeGrafter"/>
</dbReference>
<evidence type="ECO:0000256" key="4">
    <source>
        <dbReference type="ARBA" id="ARBA00023268"/>
    </source>
</evidence>
<feature type="active site" description="Proton acceptor; for dehydratase activity" evidence="6">
    <location>
        <position position="1956"/>
    </location>
</feature>
<dbReference type="InterPro" id="IPR049551">
    <property type="entry name" value="PKS_DH_C"/>
</dbReference>
<dbReference type="PANTHER" id="PTHR43775:SF51">
    <property type="entry name" value="INACTIVE PHENOLPHTHIOCEROL SYNTHESIS POLYKETIDE SYNTHASE TYPE I PKS1-RELATED"/>
    <property type="match status" value="1"/>
</dbReference>
<dbReference type="SMART" id="SM00825">
    <property type="entry name" value="PKS_KS"/>
    <property type="match status" value="2"/>
</dbReference>
<evidence type="ECO:0000259" key="10">
    <source>
        <dbReference type="PROSITE" id="PS52019"/>
    </source>
</evidence>
<dbReference type="Pfam" id="PF00109">
    <property type="entry name" value="ketoacyl-synt"/>
    <property type="match status" value="2"/>
</dbReference>
<dbReference type="CDD" id="cd00833">
    <property type="entry name" value="PKS"/>
    <property type="match status" value="2"/>
</dbReference>
<dbReference type="InterPro" id="IPR014031">
    <property type="entry name" value="Ketoacyl_synth_C"/>
</dbReference>
<evidence type="ECO:0000256" key="6">
    <source>
        <dbReference type="PROSITE-ProRule" id="PRU01363"/>
    </source>
</evidence>
<dbReference type="InterPro" id="IPR014030">
    <property type="entry name" value="Ketoacyl_synth_N"/>
</dbReference>
<keyword evidence="5" id="KW-0012">Acyltransferase</keyword>
<feature type="compositionally biased region" description="Low complexity" evidence="7">
    <location>
        <begin position="893"/>
        <end position="903"/>
    </location>
</feature>
<evidence type="ECO:0000256" key="3">
    <source>
        <dbReference type="ARBA" id="ARBA00022679"/>
    </source>
</evidence>
<dbReference type="Gene3D" id="3.30.70.3290">
    <property type="match status" value="2"/>
</dbReference>
<dbReference type="GO" id="GO:0031177">
    <property type="term" value="F:phosphopantetheine binding"/>
    <property type="evidence" value="ECO:0007669"/>
    <property type="project" value="InterPro"/>
</dbReference>
<dbReference type="InterPro" id="IPR016039">
    <property type="entry name" value="Thiolase-like"/>
</dbReference>
<dbReference type="InterPro" id="IPR001227">
    <property type="entry name" value="Ac_transferase_dom_sf"/>
</dbReference>
<dbReference type="FunFam" id="3.40.47.10:FF:000019">
    <property type="entry name" value="Polyketide synthase type I"/>
    <property type="match status" value="2"/>
</dbReference>
<sequence length="2827" mass="304254">MSEKREAGHKEPIAVIGTSCRLPRASNPDDFWKLLRDGVDTITEPPENRWESDEDDPYFGGFLENVGHFDASFFGISPREAASMDPQQRIILELAWSALENARICPGDLEGTRTAVFVGSIWDDYSILSSRLDDRELNQHSIIGSHRGIIANRVSYALGLRGPSMVIDTGQSSSLVAVHNGCESLHRGESSLAIVGGVNLTLAPESTVRSARFGGLSPDGRCFTFDARANGYVRGEGAATVVLKPLSHALRDGNPVLCTILGSAVNNDGATFGLTVPGREGQEEVLREAYEQAGVDPGEVQYVELHGTGTRVGDPIEAAALGNVLGDHRTSDSPLLVGSAKTNVGHLEGAAGITGFLKTALSIAHRQLPASLNFETPNPEIPLDTLGLRVCGQLDEWPDEQQGLVAGVSSFGMGGTNCHVVLAEAPKTPSVPSGTEDTDPKYDETAALPWVLSAKTKRGLAAQAARLRSHLEERPDLSVRDVAYSLATTRTHFTRRAAVVAADRDRGLAGLHALATNTPSPDVLLPGTATRSETGKKVFVFPGQGSQWAGMARDLVNTSPVFTQQLHACAEALAPHTDWDLLETITTDHGAELLDRVDVVQPALWAMMISLATLWRAHGIEPDAVLGHSQGEIAAAHIAGALSLDDSARIIALRSQAIRTLAGTGGMASINLPAHEIHTRLQTPHTTDLHIAAINSPTSTVIAGPTEQITTFLTTCNTDNIHARTIAVDYASHSPHVAPARHRILTDLAPITPQPATIPFHSTVTGTHLNTTHLDATYWYNNLANTVHFHDTAQNLTETGHTLFIEISPHPVLTTPLTDTLENTPATTISTLRRHEHTPTQFTTALTQAHLHGHSPTWTTLTPHAHHIELPTYAFQRRHYWLQSPTTTGEPIAADSSPATPSESEPESDLADASLRKRLSELSGSARQNALVELVAAQAAAVLGHTSPEEVDVDLNFKELGLESLGAVELRDRLNTVTGLDLPSTVIYARPTLTALAERIEAELFGAEKSPAGGAPVEAGVDEPIAIVATSCRYPGGVRSAEDLWQLLIEGRDAISGFPDNRGWNLDSLDRDEIGKSYVNQGGFLYEADLFDAQFFGISPREAAAMDPQQRLLLETSWEAFEHAGLAQDELPKQEVGVFVGAMPQDYGPRMHERANGSEGYLLTGNTGSVASGRIAYTFGFEGPAVTVDTACSSSLVALHMAVQALRGGECKLALACGTTVMSNPGIFVEFSRQGGLAPDGRCKAFSAEADGTGWAEGVGVLLLERLSEAQANGHQILGLVRGSAVNQDGASNGLTAPNGPSQERVIRQALTNARLTPADIDAVEAHGTGTTLGDPIEAQALQATYGHHHTPQHPLWLGSLKSNIGHTQAAAGVGGIIKMIQALRHRTLPQTLHAHQPTPHIDWHTSNLALLTQPQPWTTHHDQPRRAAISSFGISGTNAHIILEQAPTPTDDNTPNNDNTPTELPLVLSAKNETALHHQAHRLATFLRHNPHLHLRDIAYSLATTRTHFEHRAAIIATDRQQALTGLEALSDNAQLPEVLQGNIRRSRGGLAFVFSGQGSQRVGMGRELHATFPVFAETVDEICTRFDAHLETPLRAVMFADSGSAEADLLDRTVYTQAALFTIECALYRLYEDHGLVPDAVIGHSIGEITAAHVAGVLSLTDAVTLIAARGQTMQAARDDGAMVAIAAGESEVLAALEEHAGRVTIAAVNAPEAVVVSGDADIAESVGAHFTDQGRKARRLNVSHAFHSPHMDSAVERFGQALSEVELHEPRTPLVSNVTGRFAEPGEPTDPEYWAHHIRRPVRFADGITTLAERGTTTYLEIGPDSVLTPMADATLADTTTGATEPLLAAAMRAERPEVSTFLTSVLRMFLDGHRPDWDVVIPHARPVELPTYAFQHQRHWLDTPVNDGDPTSLGALPAQHPLLAATMQLPDDRGWLFTGRLTQTTQPWIPEHAVLDTVLIPGTAYLELASHAAEHTDTPHIDELTLHTPLALSQDTALSLRLHIGEADSGTGHRTLTLHTRTSPDTDAADEWTLHATAILAPTAPEHTPDTDWAINWPPEQAEPVELGGFYERLLGHGYEYGPSFRGLHKAWRHGRDIYAEISLPEDTDNTGYHIHPALLDSALHPLLLDTEDSDVQLPFAWSRPTLHDTRSTHLRARLRGLDNGQASLQLTTDRGSPVAETTLTLRTINPGQLERLHRTGDNGYKLDWTTLQEPPTTGTPDVQVLTGLSLDPAALGDAVPHTLVAPAPDAQDEETPTTAHTMARQAMELVQIFLTESTFDETHLVVTTRGAVSTGVNDAVTNLPASTLWGLVRSAQLEHPERITILDLDPNEDGRPAPEVVSRALATSEPQLAQRGKTLHAPRLSRAVVRSGDVGGTELDPAGTVLITGGTGTLGALIAHHLVTHHDITHLHLTSRRGPHAPGATQLQHDLEQLGAHVTITAADLSDPHTTHQLIHTIPTTHPLTAIIHTAGVLDDTVLTTMTPTQLHTTLTPKVDAAWNLHTATTDHDLAAFILYSSATGTLGNPGQANYAAANTFLDALAHHRHTHGLPATSLAWGLWTESSTLTEGLRTHDITRIRRSGLTPLTNHDGLTLFDTALHHNQPYLFASHLDRQQLRHQANTNTLPTILTNLAPHQPTNQHHTKPHTASNSRTLTEQLAELDPTAQHELLRTTLQTHIAAVLALPDPNTIDVSQGLMEMGFDSLTAVELRNRLNTATGLRLPSTFALNYPTADAMSDYLATELCAPTTGDTAEESADDEKVRTTIATIPVERIRESGLLEPLMKLAEQTEESDNQHVAERSGQIASADVDALIKMAFSQNDS</sequence>
<dbReference type="InterPro" id="IPR018201">
    <property type="entry name" value="Ketoacyl_synth_AS"/>
</dbReference>
<dbReference type="InterPro" id="IPR055123">
    <property type="entry name" value="SpnB-like_Rossmann"/>
</dbReference>
<protein>
    <submittedName>
        <fullName evidence="11">Acyl transferase domain-containing protein</fullName>
    </submittedName>
</protein>
<dbReference type="InterPro" id="IPR009081">
    <property type="entry name" value="PP-bd_ACP"/>
</dbReference>
<keyword evidence="3 11" id="KW-0808">Transferase</keyword>
<dbReference type="SMART" id="SM00826">
    <property type="entry name" value="PKS_DH"/>
    <property type="match status" value="1"/>
</dbReference>
<keyword evidence="12" id="KW-1185">Reference proteome</keyword>
<dbReference type="GO" id="GO:0004315">
    <property type="term" value="F:3-oxoacyl-[acyl-carrier-protein] synthase activity"/>
    <property type="evidence" value="ECO:0007669"/>
    <property type="project" value="InterPro"/>
</dbReference>
<dbReference type="Pfam" id="PF16197">
    <property type="entry name" value="KAsynt_C_assoc"/>
    <property type="match status" value="1"/>
</dbReference>
<dbReference type="EMBL" id="JAVDXW010000001">
    <property type="protein sequence ID" value="MDR7303664.1"/>
    <property type="molecule type" value="Genomic_DNA"/>
</dbReference>
<dbReference type="InterPro" id="IPR020806">
    <property type="entry name" value="PKS_PP-bd"/>
</dbReference>